<name>A0A1I1U5A0_9FLAO</name>
<dbReference type="AlphaFoldDB" id="A0A1I1U5A0"/>
<evidence type="ECO:0000313" key="1">
    <source>
        <dbReference type="EMBL" id="SFD66021.1"/>
    </source>
</evidence>
<gene>
    <name evidence="1" type="ORF">SAMN05216297_110202</name>
</gene>
<organism evidence="1 2">
    <name type="scientific">Flavobacterium phragmitis</name>
    <dbReference type="NCBI Taxonomy" id="739143"/>
    <lineage>
        <taxon>Bacteria</taxon>
        <taxon>Pseudomonadati</taxon>
        <taxon>Bacteroidota</taxon>
        <taxon>Flavobacteriia</taxon>
        <taxon>Flavobacteriales</taxon>
        <taxon>Flavobacteriaceae</taxon>
        <taxon>Flavobacterium</taxon>
    </lineage>
</organism>
<evidence type="ECO:0000313" key="2">
    <source>
        <dbReference type="Proteomes" id="UP000199672"/>
    </source>
</evidence>
<dbReference type="Proteomes" id="UP000199672">
    <property type="component" value="Unassembled WGS sequence"/>
</dbReference>
<dbReference type="STRING" id="739143.SAMN05216297_110202"/>
<accession>A0A1I1U5A0</accession>
<sequence>MYQKNVLYFASQTNQKNLISQKKEELETKYFSLSIK</sequence>
<proteinExistence type="predicted"/>
<protein>
    <submittedName>
        <fullName evidence="1">Uncharacterized protein</fullName>
    </submittedName>
</protein>
<keyword evidence="2" id="KW-1185">Reference proteome</keyword>
<dbReference type="EMBL" id="FOMH01000010">
    <property type="protein sequence ID" value="SFD66021.1"/>
    <property type="molecule type" value="Genomic_DNA"/>
</dbReference>
<reference evidence="2" key="1">
    <citation type="submission" date="2016-10" db="EMBL/GenBank/DDBJ databases">
        <authorList>
            <person name="Varghese N."/>
            <person name="Submissions S."/>
        </authorList>
    </citation>
    <scope>NUCLEOTIDE SEQUENCE [LARGE SCALE GENOMIC DNA]</scope>
    <source>
        <strain evidence="2">CGMCC 1.10370</strain>
    </source>
</reference>